<dbReference type="Pfam" id="PF22638">
    <property type="entry name" value="FlgK_D1"/>
    <property type="match status" value="1"/>
</dbReference>
<feature type="non-terminal residue" evidence="2">
    <location>
        <position position="72"/>
    </location>
</feature>
<keyword evidence="2" id="KW-0966">Cell projection</keyword>
<keyword evidence="2" id="KW-0282">Flagellum</keyword>
<feature type="domain" description="Flagellar hook-associated protein FlgK helical" evidence="1">
    <location>
        <begin position="2"/>
        <end position="72"/>
    </location>
</feature>
<name>A0AAW4WRF3_9FIRM</name>
<gene>
    <name evidence="2" type="ORF">LK487_19035</name>
</gene>
<evidence type="ECO:0000259" key="1">
    <source>
        <dbReference type="Pfam" id="PF22638"/>
    </source>
</evidence>
<dbReference type="AlphaFoldDB" id="A0AAW4WRF3"/>
<dbReference type="Proteomes" id="UP001197847">
    <property type="component" value="Unassembled WGS sequence"/>
</dbReference>
<evidence type="ECO:0000313" key="2">
    <source>
        <dbReference type="EMBL" id="MCC2749067.1"/>
    </source>
</evidence>
<organism evidence="2 3">
    <name type="scientific">Agathobacter rectalis</name>
    <dbReference type="NCBI Taxonomy" id="39491"/>
    <lineage>
        <taxon>Bacteria</taxon>
        <taxon>Bacillati</taxon>
        <taxon>Bacillota</taxon>
        <taxon>Clostridia</taxon>
        <taxon>Lachnospirales</taxon>
        <taxon>Lachnospiraceae</taxon>
        <taxon>Agathobacter</taxon>
    </lineage>
</organism>
<feature type="non-terminal residue" evidence="2">
    <location>
        <position position="1"/>
    </location>
</feature>
<dbReference type="RefSeq" id="WP_331467044.1">
    <property type="nucleotide sequence ID" value="NZ_JAJFBX010000512.1"/>
</dbReference>
<protein>
    <submittedName>
        <fullName evidence="2">Flagellar hook-associated protein FlgK</fullName>
    </submittedName>
</protein>
<comment type="caution">
    <text evidence="2">The sequence shown here is derived from an EMBL/GenBank/DDBJ whole genome shotgun (WGS) entry which is preliminary data.</text>
</comment>
<keyword evidence="2" id="KW-0969">Cilium</keyword>
<sequence>VRNQFISSAQRLCTYFNQMSDNLSKLKDDCNEEIRNNVDKIKSISEKISLLNKEINQRETGTGVEAGSLRDE</sequence>
<reference evidence="2" key="1">
    <citation type="submission" date="2021-10" db="EMBL/GenBank/DDBJ databases">
        <title>Collection of gut derived symbiotic bacterial strains cultured from healthy donors.</title>
        <authorList>
            <person name="Lin H."/>
            <person name="Littmann E."/>
            <person name="Claire K."/>
            <person name="Pamer E."/>
        </authorList>
    </citation>
    <scope>NUCLEOTIDE SEQUENCE</scope>
    <source>
        <strain evidence="2">MSK.22.92</strain>
    </source>
</reference>
<dbReference type="EMBL" id="JAJFBX010000512">
    <property type="protein sequence ID" value="MCC2749067.1"/>
    <property type="molecule type" value="Genomic_DNA"/>
</dbReference>
<evidence type="ECO:0000313" key="3">
    <source>
        <dbReference type="Proteomes" id="UP001197847"/>
    </source>
</evidence>
<proteinExistence type="predicted"/>
<accession>A0AAW4WRF3</accession>
<dbReference type="InterPro" id="IPR053927">
    <property type="entry name" value="FlgK_helical"/>
</dbReference>